<dbReference type="InterPro" id="IPR000835">
    <property type="entry name" value="HTH_MarR-typ"/>
</dbReference>
<feature type="domain" description="HTH marR-type" evidence="1">
    <location>
        <begin position="38"/>
        <end position="173"/>
    </location>
</feature>
<dbReference type="InterPro" id="IPR036390">
    <property type="entry name" value="WH_DNA-bd_sf"/>
</dbReference>
<name>A0ABV8UIH0_9PROT</name>
<dbReference type="PROSITE" id="PS50995">
    <property type="entry name" value="HTH_MARR_2"/>
    <property type="match status" value="1"/>
</dbReference>
<dbReference type="Pfam" id="PF12802">
    <property type="entry name" value="MarR_2"/>
    <property type="match status" value="1"/>
</dbReference>
<keyword evidence="3" id="KW-1185">Reference proteome</keyword>
<reference evidence="3" key="1">
    <citation type="journal article" date="2019" name="Int. J. Syst. Evol. Microbiol.">
        <title>The Global Catalogue of Microorganisms (GCM) 10K type strain sequencing project: providing services to taxonomists for standard genome sequencing and annotation.</title>
        <authorList>
            <consortium name="The Broad Institute Genomics Platform"/>
            <consortium name="The Broad Institute Genome Sequencing Center for Infectious Disease"/>
            <person name="Wu L."/>
            <person name="Ma J."/>
        </authorList>
    </citation>
    <scope>NUCLEOTIDE SEQUENCE [LARGE SCALE GENOMIC DNA]</scope>
    <source>
        <strain evidence="3">CECT 8472</strain>
    </source>
</reference>
<dbReference type="InterPro" id="IPR036388">
    <property type="entry name" value="WH-like_DNA-bd_sf"/>
</dbReference>
<evidence type="ECO:0000313" key="3">
    <source>
        <dbReference type="Proteomes" id="UP001595799"/>
    </source>
</evidence>
<sequence length="203" mass="22620">MTDGDSIVADNRVDPEFDIVGLGMTQWRRERPDLDCSGKAVVGRILRLQEIIMRAFNIGLEPHGLRYHAFAVLATLRVSGPPFRMSPTRLRETLLMTSGGTSNLLARLERQGWVVRHDGPHDGRTVIVELTEAGKVLADQAMESHAKVEHELIRMFSEAEQDNLSVMLSRMLVLNQGWSNGMFHGAGTVTASNEKDKSNEQVE</sequence>
<dbReference type="PANTHER" id="PTHR33164:SF104">
    <property type="entry name" value="TRANSCRIPTIONAL REGULATORY PROTEIN"/>
    <property type="match status" value="1"/>
</dbReference>
<dbReference type="Gene3D" id="1.10.10.10">
    <property type="entry name" value="Winged helix-like DNA-binding domain superfamily/Winged helix DNA-binding domain"/>
    <property type="match status" value="1"/>
</dbReference>
<protein>
    <submittedName>
        <fullName evidence="2">MarR family winged helix-turn-helix transcriptional regulator</fullName>
    </submittedName>
</protein>
<dbReference type="EMBL" id="JBHSCW010000001">
    <property type="protein sequence ID" value="MFC4350248.1"/>
    <property type="molecule type" value="Genomic_DNA"/>
</dbReference>
<dbReference type="SMART" id="SM00347">
    <property type="entry name" value="HTH_MARR"/>
    <property type="match status" value="1"/>
</dbReference>
<dbReference type="PANTHER" id="PTHR33164">
    <property type="entry name" value="TRANSCRIPTIONAL REGULATOR, MARR FAMILY"/>
    <property type="match status" value="1"/>
</dbReference>
<dbReference type="Proteomes" id="UP001595799">
    <property type="component" value="Unassembled WGS sequence"/>
</dbReference>
<evidence type="ECO:0000313" key="2">
    <source>
        <dbReference type="EMBL" id="MFC4350248.1"/>
    </source>
</evidence>
<evidence type="ECO:0000259" key="1">
    <source>
        <dbReference type="PROSITE" id="PS50995"/>
    </source>
</evidence>
<proteinExistence type="predicted"/>
<dbReference type="RefSeq" id="WP_382420504.1">
    <property type="nucleotide sequence ID" value="NZ_JBHSCW010000001.1"/>
</dbReference>
<gene>
    <name evidence="2" type="ORF">ACFOW6_01700</name>
</gene>
<accession>A0ABV8UIH0</accession>
<comment type="caution">
    <text evidence="2">The sequence shown here is derived from an EMBL/GenBank/DDBJ whole genome shotgun (WGS) entry which is preliminary data.</text>
</comment>
<organism evidence="2 3">
    <name type="scientific">Fodinicurvata halophila</name>
    <dbReference type="NCBI Taxonomy" id="1419723"/>
    <lineage>
        <taxon>Bacteria</taxon>
        <taxon>Pseudomonadati</taxon>
        <taxon>Pseudomonadota</taxon>
        <taxon>Alphaproteobacteria</taxon>
        <taxon>Rhodospirillales</taxon>
        <taxon>Rhodovibrionaceae</taxon>
        <taxon>Fodinicurvata</taxon>
    </lineage>
</organism>
<dbReference type="SUPFAM" id="SSF46785">
    <property type="entry name" value="Winged helix' DNA-binding domain"/>
    <property type="match status" value="1"/>
</dbReference>
<dbReference type="InterPro" id="IPR039422">
    <property type="entry name" value="MarR/SlyA-like"/>
</dbReference>
<dbReference type="PRINTS" id="PR00598">
    <property type="entry name" value="HTHMARR"/>
</dbReference>